<protein>
    <submittedName>
        <fullName evidence="1">Oil body-associated protein 2C</fullName>
    </submittedName>
</protein>
<evidence type="ECO:0000313" key="2">
    <source>
        <dbReference type="Proteomes" id="UP001060215"/>
    </source>
</evidence>
<organism evidence="1 2">
    <name type="scientific">Camellia lanceoleosa</name>
    <dbReference type="NCBI Taxonomy" id="1840588"/>
    <lineage>
        <taxon>Eukaryota</taxon>
        <taxon>Viridiplantae</taxon>
        <taxon>Streptophyta</taxon>
        <taxon>Embryophyta</taxon>
        <taxon>Tracheophyta</taxon>
        <taxon>Spermatophyta</taxon>
        <taxon>Magnoliopsida</taxon>
        <taxon>eudicotyledons</taxon>
        <taxon>Gunneridae</taxon>
        <taxon>Pentapetalae</taxon>
        <taxon>asterids</taxon>
        <taxon>Ericales</taxon>
        <taxon>Theaceae</taxon>
        <taxon>Camellia</taxon>
    </lineage>
</organism>
<comment type="caution">
    <text evidence="1">The sequence shown here is derived from an EMBL/GenBank/DDBJ whole genome shotgun (WGS) entry which is preliminary data.</text>
</comment>
<reference evidence="1 2" key="1">
    <citation type="journal article" date="2022" name="Plant J.">
        <title>Chromosome-level genome of Camellia lanceoleosa provides a valuable resource for understanding genome evolution and self-incompatibility.</title>
        <authorList>
            <person name="Gong W."/>
            <person name="Xiao S."/>
            <person name="Wang L."/>
            <person name="Liao Z."/>
            <person name="Chang Y."/>
            <person name="Mo W."/>
            <person name="Hu G."/>
            <person name="Li W."/>
            <person name="Zhao G."/>
            <person name="Zhu H."/>
            <person name="Hu X."/>
            <person name="Ji K."/>
            <person name="Xiang X."/>
            <person name="Song Q."/>
            <person name="Yuan D."/>
            <person name="Jin S."/>
            <person name="Zhang L."/>
        </authorList>
    </citation>
    <scope>NUCLEOTIDE SEQUENCE [LARGE SCALE GENOMIC DNA]</scope>
    <source>
        <strain evidence="1">SQ_2022a</strain>
    </source>
</reference>
<sequence>MLAEVGKVTESLKYCQAPEVDTWRQLVSSLEERIRTHQQDQVDPLKEATSSSDKAASTSSGVSALVIRFWFTALAKDCGVSLKAPLGQTGDRLPLGPPSLMMSPQPMKLGKVRPHLVEKRDCKYKISVDDLKMSRVEIEEPEWINPQADYWKQHGKGFVVLIEPIEMKKMAPFP</sequence>
<name>A0ACC0GFC3_9ERIC</name>
<keyword evidence="2" id="KW-1185">Reference proteome</keyword>
<proteinExistence type="predicted"/>
<gene>
    <name evidence="1" type="ORF">LOK49_LG09G01016</name>
</gene>
<dbReference type="Proteomes" id="UP001060215">
    <property type="component" value="Chromosome 8"/>
</dbReference>
<evidence type="ECO:0000313" key="1">
    <source>
        <dbReference type="EMBL" id="KAI7999750.1"/>
    </source>
</evidence>
<accession>A0ACC0GFC3</accession>
<dbReference type="EMBL" id="CM045765">
    <property type="protein sequence ID" value="KAI7999750.1"/>
    <property type="molecule type" value="Genomic_DNA"/>
</dbReference>